<dbReference type="PANTHER" id="PTHR23403">
    <property type="entry name" value="TREHALASE"/>
    <property type="match status" value="1"/>
</dbReference>
<dbReference type="EC" id="3.2.1.28" evidence="3 7"/>
<dbReference type="WBParaSite" id="PgB04_g178_t01">
    <property type="protein sequence ID" value="PgB04_g178_t01"/>
    <property type="gene ID" value="PgB04_g178"/>
</dbReference>
<dbReference type="Gene3D" id="1.50.10.10">
    <property type="match status" value="1"/>
</dbReference>
<organism evidence="9 10">
    <name type="scientific">Parascaris univalens</name>
    <name type="common">Nematode worm</name>
    <dbReference type="NCBI Taxonomy" id="6257"/>
    <lineage>
        <taxon>Eukaryota</taxon>
        <taxon>Metazoa</taxon>
        <taxon>Ecdysozoa</taxon>
        <taxon>Nematoda</taxon>
        <taxon>Chromadorea</taxon>
        <taxon>Rhabditida</taxon>
        <taxon>Spirurina</taxon>
        <taxon>Ascaridomorpha</taxon>
        <taxon>Ascaridoidea</taxon>
        <taxon>Ascarididae</taxon>
        <taxon>Parascaris</taxon>
    </lineage>
</organism>
<evidence type="ECO:0000256" key="7">
    <source>
        <dbReference type="RuleBase" id="RU361180"/>
    </source>
</evidence>
<dbReference type="GO" id="GO:0005993">
    <property type="term" value="P:trehalose catabolic process"/>
    <property type="evidence" value="ECO:0007669"/>
    <property type="project" value="TreeGrafter"/>
</dbReference>
<feature type="signal peptide" evidence="8">
    <location>
        <begin position="1"/>
        <end position="25"/>
    </location>
</feature>
<keyword evidence="9" id="KW-1185">Reference proteome</keyword>
<dbReference type="AlphaFoldDB" id="A0A914ZL65"/>
<keyword evidence="5 7" id="KW-0378">Hydrolase</keyword>
<proteinExistence type="inferred from homology"/>
<evidence type="ECO:0000313" key="9">
    <source>
        <dbReference type="Proteomes" id="UP000887569"/>
    </source>
</evidence>
<comment type="catalytic activity">
    <reaction evidence="1 7">
        <text>alpha,alpha-trehalose + H2O = alpha-D-glucose + beta-D-glucose</text>
        <dbReference type="Rhea" id="RHEA:32675"/>
        <dbReference type="ChEBI" id="CHEBI:15377"/>
        <dbReference type="ChEBI" id="CHEBI:15903"/>
        <dbReference type="ChEBI" id="CHEBI:16551"/>
        <dbReference type="ChEBI" id="CHEBI:17925"/>
        <dbReference type="EC" id="3.2.1.28"/>
    </reaction>
</comment>
<dbReference type="GO" id="GO:0004555">
    <property type="term" value="F:alpha,alpha-trehalase activity"/>
    <property type="evidence" value="ECO:0007669"/>
    <property type="project" value="UniProtKB-EC"/>
</dbReference>
<evidence type="ECO:0000256" key="3">
    <source>
        <dbReference type="ARBA" id="ARBA00012757"/>
    </source>
</evidence>
<evidence type="ECO:0000256" key="5">
    <source>
        <dbReference type="ARBA" id="ARBA00022801"/>
    </source>
</evidence>
<dbReference type="Pfam" id="PF01204">
    <property type="entry name" value="Trehalase"/>
    <property type="match status" value="1"/>
</dbReference>
<dbReference type="SUPFAM" id="SSF48208">
    <property type="entry name" value="Six-hairpin glycosidases"/>
    <property type="match status" value="1"/>
</dbReference>
<evidence type="ECO:0000256" key="6">
    <source>
        <dbReference type="ARBA" id="ARBA00023295"/>
    </source>
</evidence>
<keyword evidence="8" id="KW-0732">Signal</keyword>
<dbReference type="InterPro" id="IPR012341">
    <property type="entry name" value="6hp_glycosidase-like_sf"/>
</dbReference>
<protein>
    <recommendedName>
        <fullName evidence="4 7">Trehalase</fullName>
        <ecNumber evidence="3 7">3.2.1.28</ecNumber>
    </recommendedName>
    <alternativeName>
        <fullName evidence="7">Alpha-trehalose glucohydrolase</fullName>
    </alternativeName>
</protein>
<dbReference type="PRINTS" id="PR00744">
    <property type="entry name" value="GLHYDRLASE37"/>
</dbReference>
<evidence type="ECO:0000256" key="2">
    <source>
        <dbReference type="ARBA" id="ARBA00005615"/>
    </source>
</evidence>
<dbReference type="InterPro" id="IPR001661">
    <property type="entry name" value="Glyco_hydro_37"/>
</dbReference>
<dbReference type="Proteomes" id="UP000887569">
    <property type="component" value="Unplaced"/>
</dbReference>
<reference evidence="10" key="1">
    <citation type="submission" date="2022-11" db="UniProtKB">
        <authorList>
            <consortium name="WormBaseParasite"/>
        </authorList>
    </citation>
    <scope>IDENTIFICATION</scope>
</reference>
<evidence type="ECO:0000256" key="1">
    <source>
        <dbReference type="ARBA" id="ARBA00001576"/>
    </source>
</evidence>
<comment type="similarity">
    <text evidence="2 7">Belongs to the glycosyl hydrolase 37 family.</text>
</comment>
<evidence type="ECO:0000256" key="4">
    <source>
        <dbReference type="ARBA" id="ARBA00019905"/>
    </source>
</evidence>
<dbReference type="PANTHER" id="PTHR23403:SF1">
    <property type="entry name" value="TREHALASE"/>
    <property type="match status" value="1"/>
</dbReference>
<sequence>MSGQISPTLTVAMVLLVRLAQVGSCADDGQTKRNFGNTTRTNLTTTAGVGMRTNRTGNERHNIPPEDDVLSWSLEPPRFACDENSSMSYAMYCQGKVLHTVAMLNIFKDSKTFVDKPMKRDPEEINADFKAHFSHTITTNDREAVRSFVEENFGTEGDDLSECANGTMSDWVDDPEYLISIDDNEMRRFALEIHALWKKLCRTIKNEVKEYPQRYSLLYVPNEFIIPGGRFRELYYWDSYWVVKGLIASGMHETAKHVIENFRYLIHQYGFIPSGNRNYYLRRTQPPLFIPMVYEYHTITEDDQFLISTLDAMETELAFWKKTRTRQVNKNGKNYTIFQYNADTNVPRPESYREDFLTAQGLDASRKRLLWKEIANAAESGWDFSSRWLANGKTMDTIETSNIAPVDLNAIMCWNMEILAHLHGALGNASRRLELNRERAEFVDTFEAVFFDDHEGAWFDVNLRTMERVDDAYPSIAAPLFAECYSSLDNPMMIEVLETLHRKGLLQFPGGVPTSLIRGTHQQWDYPNGFAPINHMVIEGLRKSNHPIMQQKAFEIASKWINRNYRVYMNEHKLWQKYDVAKDYLRVAKGGEYDNQAGFGWTNGALLDLLVTYSKRIRVVSADTPANYQSVPGSADTEATSVPRTSLSSITLSKIIVKSFKRIFAVILRCK</sequence>
<name>A0A914ZL65_PARUN</name>
<dbReference type="InterPro" id="IPR018232">
    <property type="entry name" value="Glyco_hydro_37_CS"/>
</dbReference>
<keyword evidence="6 7" id="KW-0326">Glycosidase</keyword>
<accession>A0A914ZL65</accession>
<dbReference type="PROSITE" id="PS00927">
    <property type="entry name" value="TREHALASE_1"/>
    <property type="match status" value="1"/>
</dbReference>
<dbReference type="InterPro" id="IPR008928">
    <property type="entry name" value="6-hairpin_glycosidase_sf"/>
</dbReference>
<evidence type="ECO:0000256" key="8">
    <source>
        <dbReference type="SAM" id="SignalP"/>
    </source>
</evidence>
<evidence type="ECO:0000313" key="10">
    <source>
        <dbReference type="WBParaSite" id="PgB04_g178_t01"/>
    </source>
</evidence>
<feature type="chain" id="PRO_5037252758" description="Trehalase" evidence="8">
    <location>
        <begin position="26"/>
        <end position="671"/>
    </location>
</feature>